<dbReference type="EMBL" id="RWGY01001056">
    <property type="protein sequence ID" value="TVT97196.1"/>
    <property type="molecule type" value="Genomic_DNA"/>
</dbReference>
<sequence length="502" mass="53073">KTTHVDYQTVATKKNVDYQTPGLFPASGRSPATDALAVSAVALLSSVSGRPVAGFVDGPQTELVVPAALCLSSPQCCAAGALLSGASFRFALRKSSRSWSTTSLFSFLIKTSATSAVPSQNSERLWGAVPHVDVHVHPARTQQCWVQPLPVIRGEDDDPLLPTCRPQPINEVNAAVNVFNNKDGSVAHTDKKSPEVRVAFDLGQLKIVYVKLEVIGHCCDEAGLAGSRRPIQQVSPLPCPADPHVVVLPLDKPLKVVHDGLFQLLVHGERVKSRGVAKVDCRPGVVLNHVHLEVSVLVLHCLGRFHDEREVRVECLVLVPLVEADLEALDLVAAPDALGTVGAGAAGRPGCGSCRVVAGDKAPGVLDAVVDVHHLLALLHADHDALRLVDAADAEARHVGADPGGEVGARGVVDLVGGEALGLVDDDGVARGDAGAQVARARAEQVPQEIDKILERHIGVIIPHQNLSHLCRIRNDSGVQYPMWMCMSILPGRSSAESSCSL</sequence>
<dbReference type="AlphaFoldDB" id="A0A5J9SEK1"/>
<dbReference type="Proteomes" id="UP000324897">
    <property type="component" value="Unassembled WGS sequence"/>
</dbReference>
<organism evidence="1 2">
    <name type="scientific">Eragrostis curvula</name>
    <name type="common">weeping love grass</name>
    <dbReference type="NCBI Taxonomy" id="38414"/>
    <lineage>
        <taxon>Eukaryota</taxon>
        <taxon>Viridiplantae</taxon>
        <taxon>Streptophyta</taxon>
        <taxon>Embryophyta</taxon>
        <taxon>Tracheophyta</taxon>
        <taxon>Spermatophyta</taxon>
        <taxon>Magnoliopsida</taxon>
        <taxon>Liliopsida</taxon>
        <taxon>Poales</taxon>
        <taxon>Poaceae</taxon>
        <taxon>PACMAD clade</taxon>
        <taxon>Chloridoideae</taxon>
        <taxon>Eragrostideae</taxon>
        <taxon>Eragrostidinae</taxon>
        <taxon>Eragrostis</taxon>
    </lineage>
</organism>
<gene>
    <name evidence="1" type="ORF">EJB05_57568</name>
</gene>
<comment type="caution">
    <text evidence="1">The sequence shown here is derived from an EMBL/GenBank/DDBJ whole genome shotgun (WGS) entry which is preliminary data.</text>
</comment>
<proteinExistence type="predicted"/>
<evidence type="ECO:0000313" key="1">
    <source>
        <dbReference type="EMBL" id="TVT97196.1"/>
    </source>
</evidence>
<keyword evidence="2" id="KW-1185">Reference proteome</keyword>
<name>A0A5J9SEK1_9POAL</name>
<accession>A0A5J9SEK1</accession>
<reference evidence="1 2" key="1">
    <citation type="journal article" date="2019" name="Sci. Rep.">
        <title>A high-quality genome of Eragrostis curvula grass provides insights into Poaceae evolution and supports new strategies to enhance forage quality.</title>
        <authorList>
            <person name="Carballo J."/>
            <person name="Santos B.A.C.M."/>
            <person name="Zappacosta D."/>
            <person name="Garbus I."/>
            <person name="Selva J.P."/>
            <person name="Gallo C.A."/>
            <person name="Diaz A."/>
            <person name="Albertini E."/>
            <person name="Caccamo M."/>
            <person name="Echenique V."/>
        </authorList>
    </citation>
    <scope>NUCLEOTIDE SEQUENCE [LARGE SCALE GENOMIC DNA]</scope>
    <source>
        <strain evidence="2">cv. Victoria</strain>
        <tissue evidence="1">Leaf</tissue>
    </source>
</reference>
<protein>
    <submittedName>
        <fullName evidence="1">Uncharacterized protein</fullName>
    </submittedName>
</protein>
<evidence type="ECO:0000313" key="2">
    <source>
        <dbReference type="Proteomes" id="UP000324897"/>
    </source>
</evidence>
<feature type="non-terminal residue" evidence="1">
    <location>
        <position position="1"/>
    </location>
</feature>
<dbReference type="Gramene" id="TVT97196">
    <property type="protein sequence ID" value="TVT97196"/>
    <property type="gene ID" value="EJB05_57568"/>
</dbReference>
<dbReference type="OrthoDB" id="1937603at2759"/>